<dbReference type="Proteomes" id="UP001163046">
    <property type="component" value="Unassembled WGS sequence"/>
</dbReference>
<proteinExistence type="predicted"/>
<accession>A0A9W9YZK9</accession>
<comment type="caution">
    <text evidence="1">The sequence shown here is derived from an EMBL/GenBank/DDBJ whole genome shotgun (WGS) entry which is preliminary data.</text>
</comment>
<dbReference type="AlphaFoldDB" id="A0A9W9YZK9"/>
<evidence type="ECO:0000313" key="1">
    <source>
        <dbReference type="EMBL" id="KAJ7372291.1"/>
    </source>
</evidence>
<sequence length="69" mass="7763">MAPRYLRTVLLLVFKLKSMTSELNEFQACRLLVVPSRPTVSSTVRVCGHLMLGQCAVSVYLWSLCTMLT</sequence>
<name>A0A9W9YZK9_9CNID</name>
<protein>
    <submittedName>
        <fullName evidence="1">Uncharacterized protein</fullName>
    </submittedName>
</protein>
<organism evidence="1 2">
    <name type="scientific">Desmophyllum pertusum</name>
    <dbReference type="NCBI Taxonomy" id="174260"/>
    <lineage>
        <taxon>Eukaryota</taxon>
        <taxon>Metazoa</taxon>
        <taxon>Cnidaria</taxon>
        <taxon>Anthozoa</taxon>
        <taxon>Hexacorallia</taxon>
        <taxon>Scleractinia</taxon>
        <taxon>Caryophylliina</taxon>
        <taxon>Caryophylliidae</taxon>
        <taxon>Desmophyllum</taxon>
    </lineage>
</organism>
<gene>
    <name evidence="1" type="ORF">OS493_019735</name>
</gene>
<evidence type="ECO:0000313" key="2">
    <source>
        <dbReference type="Proteomes" id="UP001163046"/>
    </source>
</evidence>
<keyword evidence="2" id="KW-1185">Reference proteome</keyword>
<dbReference type="EMBL" id="MU826837">
    <property type="protein sequence ID" value="KAJ7372291.1"/>
    <property type="molecule type" value="Genomic_DNA"/>
</dbReference>
<reference evidence="1" key="1">
    <citation type="submission" date="2023-01" db="EMBL/GenBank/DDBJ databases">
        <title>Genome assembly of the deep-sea coral Lophelia pertusa.</title>
        <authorList>
            <person name="Herrera S."/>
            <person name="Cordes E."/>
        </authorList>
    </citation>
    <scope>NUCLEOTIDE SEQUENCE</scope>
    <source>
        <strain evidence="1">USNM1676648</strain>
        <tissue evidence="1">Polyp</tissue>
    </source>
</reference>